<organism evidence="1 2">
    <name type="scientific">Niallia taxi</name>
    <dbReference type="NCBI Taxonomy" id="2499688"/>
    <lineage>
        <taxon>Bacteria</taxon>
        <taxon>Bacillati</taxon>
        <taxon>Bacillota</taxon>
        <taxon>Bacilli</taxon>
        <taxon>Bacillales</taxon>
        <taxon>Bacillaceae</taxon>
        <taxon>Niallia</taxon>
    </lineage>
</organism>
<evidence type="ECO:0008006" key="3">
    <source>
        <dbReference type="Google" id="ProtNLM"/>
    </source>
</evidence>
<dbReference type="EMBL" id="RZTZ01000001">
    <property type="protein sequence ID" value="RVT67658.1"/>
    <property type="molecule type" value="Genomic_DNA"/>
</dbReference>
<evidence type="ECO:0000313" key="1">
    <source>
        <dbReference type="EMBL" id="RVT67658.1"/>
    </source>
</evidence>
<comment type="caution">
    <text evidence="1">The sequence shown here is derived from an EMBL/GenBank/DDBJ whole genome shotgun (WGS) entry which is preliminary data.</text>
</comment>
<keyword evidence="2" id="KW-1185">Reference proteome</keyword>
<reference evidence="1 2" key="1">
    <citation type="submission" date="2019-01" db="EMBL/GenBank/DDBJ databases">
        <title>Bacillus sp. M5HDSG1-1, whole genome shotgun sequence.</title>
        <authorList>
            <person name="Tuo L."/>
        </authorList>
    </citation>
    <scope>NUCLEOTIDE SEQUENCE [LARGE SCALE GENOMIC DNA]</scope>
    <source>
        <strain evidence="1 2">M5HDSG1-1</strain>
    </source>
</reference>
<dbReference type="Proteomes" id="UP000288024">
    <property type="component" value="Unassembled WGS sequence"/>
</dbReference>
<name>A0A437KHG8_9BACI</name>
<dbReference type="AlphaFoldDB" id="A0A437KHG8"/>
<protein>
    <recommendedName>
        <fullName evidence="3">DUF3168 domain-containing protein</fullName>
    </recommendedName>
</protein>
<dbReference type="RefSeq" id="WP_127736196.1">
    <property type="nucleotide sequence ID" value="NZ_RZTZ01000001.1"/>
</dbReference>
<sequence>MDVLAIIFNALIADEFIGKEAEDRIKYYEYPESGEVEKPYIIIAPLDVPAPSDFADDTWLTFDCLYQIDVWTKNRITTRQIGERIHQVLWKLGLRQNGGLSEYDSGIFRDARRFRGKLYREDFDTIAKSISLNKEE</sequence>
<evidence type="ECO:0000313" key="2">
    <source>
        <dbReference type="Proteomes" id="UP000288024"/>
    </source>
</evidence>
<accession>A0A437KHG8</accession>
<gene>
    <name evidence="1" type="ORF">EM808_04065</name>
</gene>
<proteinExistence type="predicted"/>